<dbReference type="Pfam" id="PF00309">
    <property type="entry name" value="Sigma54_AID"/>
    <property type="match status" value="1"/>
</dbReference>
<dbReference type="PANTHER" id="PTHR32248">
    <property type="entry name" value="RNA POLYMERASE SIGMA-54 FACTOR"/>
    <property type="match status" value="1"/>
</dbReference>
<evidence type="ECO:0000313" key="13">
    <source>
        <dbReference type="Proteomes" id="UP001628220"/>
    </source>
</evidence>
<dbReference type="PROSITE" id="PS00718">
    <property type="entry name" value="SIGMA54_2"/>
    <property type="match status" value="1"/>
</dbReference>
<dbReference type="PIRSF" id="PIRSF000774">
    <property type="entry name" value="RpoN"/>
    <property type="match status" value="1"/>
</dbReference>
<evidence type="ECO:0000256" key="6">
    <source>
        <dbReference type="ARBA" id="ARBA00023082"/>
    </source>
</evidence>
<name>A0ABQ0E356_9PORP</name>
<dbReference type="PROSITE" id="PS50044">
    <property type="entry name" value="SIGMA54_3"/>
    <property type="match status" value="1"/>
</dbReference>
<sequence>MAKQQLTQEQKQGLNIRRLQQIGLLALPIEAMEQRIKDEISRNPALESDEPLHEPQPEEEPLNEAPAEEHDDDLLPEERDEDYYGDPTYQYYNESDTDNYRENNFTGDRNLLSDYLREQIPSLNLTEREALIADLVIGNIAEDGYLRATNREISDWLVFNGAPEMSDSEISAVIRKVQTLDPAGVAGHNLQEVLLLQLERMAPSEEVTVAKEIVTHHLDDFASRRFAKIEEEKGWSEELVAEAVALIKTLNPKPGNGFGSDFDAIANRIIPDFLVHVVGDDLVVSINDDDFLPNLRVSPAYLALSKEKLSQNRKKRSEQQFIRKQVSHASWFIDMIERRRNTLLHTMECIVSMQEDYFRSGEPQDMKPLILKDIADRVGYDVSTISRISNEKYVETDFGIYSVKHFFSEGVPDKWGNPVATHYLKHLLVELIAAEDKRHPLTDERLAQKFDELGYPIARRTVAKYRDSLLIPPASKRKIVE</sequence>
<dbReference type="RefSeq" id="WP_411915879.1">
    <property type="nucleotide sequence ID" value="NZ_BAAFSF010000004.1"/>
</dbReference>
<keyword evidence="6" id="KW-0731">Sigma factor</keyword>
<evidence type="ECO:0000259" key="10">
    <source>
        <dbReference type="Pfam" id="PF04552"/>
    </source>
</evidence>
<dbReference type="PANTHER" id="PTHR32248:SF4">
    <property type="entry name" value="RNA POLYMERASE SIGMA-54 FACTOR"/>
    <property type="match status" value="1"/>
</dbReference>
<dbReference type="Proteomes" id="UP001628220">
    <property type="component" value="Unassembled WGS sequence"/>
</dbReference>
<keyword evidence="7" id="KW-0238">DNA-binding</keyword>
<dbReference type="PRINTS" id="PR00045">
    <property type="entry name" value="SIGMA54FCT"/>
</dbReference>
<dbReference type="InterPro" id="IPR038709">
    <property type="entry name" value="RpoN_core-bd_sf"/>
</dbReference>
<feature type="domain" description="RNA polymerase sigma factor 54 core-binding" evidence="11">
    <location>
        <begin position="104"/>
        <end position="301"/>
    </location>
</feature>
<dbReference type="InterPro" id="IPR007046">
    <property type="entry name" value="RNA_pol_sigma_54_core-bd"/>
</dbReference>
<dbReference type="Gene3D" id="1.10.10.1330">
    <property type="entry name" value="RNA polymerase sigma-54 factor, core-binding domain"/>
    <property type="match status" value="1"/>
</dbReference>
<keyword evidence="4" id="KW-0548">Nucleotidyltransferase</keyword>
<dbReference type="InterPro" id="IPR007634">
    <property type="entry name" value="RNA_pol_sigma_54_DNA-bd"/>
</dbReference>
<keyword evidence="2" id="KW-0240">DNA-directed RNA polymerase</keyword>
<dbReference type="Pfam" id="PF04552">
    <property type="entry name" value="Sigma54_DBD"/>
    <property type="match status" value="1"/>
</dbReference>
<dbReference type="Gene3D" id="1.10.10.60">
    <property type="entry name" value="Homeodomain-like"/>
    <property type="match status" value="1"/>
</dbReference>
<evidence type="ECO:0000256" key="9">
    <source>
        <dbReference type="SAM" id="MobiDB-lite"/>
    </source>
</evidence>
<evidence type="ECO:0000259" key="11">
    <source>
        <dbReference type="Pfam" id="PF04963"/>
    </source>
</evidence>
<keyword evidence="5" id="KW-0805">Transcription regulation</keyword>
<evidence type="ECO:0000256" key="2">
    <source>
        <dbReference type="ARBA" id="ARBA00022478"/>
    </source>
</evidence>
<comment type="similarity">
    <text evidence="1">Belongs to the sigma-54 factor family.</text>
</comment>
<protein>
    <submittedName>
        <fullName evidence="12">RNA polymerase factor sigma-54</fullName>
    </submittedName>
</protein>
<feature type="region of interest" description="Disordered" evidence="9">
    <location>
        <begin position="38"/>
        <end position="105"/>
    </location>
</feature>
<keyword evidence="8" id="KW-0804">Transcription</keyword>
<dbReference type="Pfam" id="PF04963">
    <property type="entry name" value="Sigma54_CBD"/>
    <property type="match status" value="1"/>
</dbReference>
<evidence type="ECO:0000256" key="7">
    <source>
        <dbReference type="ARBA" id="ARBA00023125"/>
    </source>
</evidence>
<reference evidence="12 13" key="1">
    <citation type="journal article" date="2025" name="Int. J. Syst. Evol. Microbiol.">
        <title>Desulfovibrio falkowii sp. nov., Porphyromonas miyakawae sp. nov., Mediterraneibacter flintii sp. nov. and Owariibacterium komagatae gen. nov., sp. nov., isolated from human faeces.</title>
        <authorList>
            <person name="Hamaguchi T."/>
            <person name="Ohara M."/>
            <person name="Hisatomi A."/>
            <person name="Sekiguchi K."/>
            <person name="Takeda J.I."/>
            <person name="Ueyama J."/>
            <person name="Ito M."/>
            <person name="Nishiwaki H."/>
            <person name="Ogi T."/>
            <person name="Hirayama M."/>
            <person name="Ohkuma M."/>
            <person name="Sakamoto M."/>
            <person name="Ohno K."/>
        </authorList>
    </citation>
    <scope>NUCLEOTIDE SEQUENCE [LARGE SCALE GENOMIC DNA]</scope>
    <source>
        <strain evidence="12 13">13CB11C</strain>
    </source>
</reference>
<proteinExistence type="inferred from homology"/>
<dbReference type="NCBIfam" id="TIGR02395">
    <property type="entry name" value="rpoN_sigma"/>
    <property type="match status" value="1"/>
</dbReference>
<gene>
    <name evidence="12" type="primary">rpoN</name>
    <name evidence="12" type="ORF">Tsumi_12170</name>
</gene>
<dbReference type="EMBL" id="BAAFSF010000004">
    <property type="protein sequence ID" value="GAB1252111.1"/>
    <property type="molecule type" value="Genomic_DNA"/>
</dbReference>
<feature type="domain" description="RNA polymerase sigma factor 54 DNA-binding" evidence="10">
    <location>
        <begin position="320"/>
        <end position="478"/>
    </location>
</feature>
<evidence type="ECO:0000256" key="4">
    <source>
        <dbReference type="ARBA" id="ARBA00022695"/>
    </source>
</evidence>
<dbReference type="InterPro" id="IPR000394">
    <property type="entry name" value="RNA_pol_sigma_54"/>
</dbReference>
<organism evidence="12 13">
    <name type="scientific">Porphyromonas miyakawae</name>
    <dbReference type="NCBI Taxonomy" id="3137470"/>
    <lineage>
        <taxon>Bacteria</taxon>
        <taxon>Pseudomonadati</taxon>
        <taxon>Bacteroidota</taxon>
        <taxon>Bacteroidia</taxon>
        <taxon>Bacteroidales</taxon>
        <taxon>Porphyromonadaceae</taxon>
        <taxon>Porphyromonas</taxon>
    </lineage>
</organism>
<evidence type="ECO:0000256" key="3">
    <source>
        <dbReference type="ARBA" id="ARBA00022679"/>
    </source>
</evidence>
<evidence type="ECO:0000256" key="5">
    <source>
        <dbReference type="ARBA" id="ARBA00023015"/>
    </source>
</evidence>
<feature type="compositionally biased region" description="Acidic residues" evidence="9">
    <location>
        <begin position="69"/>
        <end position="84"/>
    </location>
</feature>
<evidence type="ECO:0000313" key="12">
    <source>
        <dbReference type="EMBL" id="GAB1252111.1"/>
    </source>
</evidence>
<accession>A0ABQ0E356</accession>
<keyword evidence="13" id="KW-1185">Reference proteome</keyword>
<evidence type="ECO:0000256" key="8">
    <source>
        <dbReference type="ARBA" id="ARBA00023163"/>
    </source>
</evidence>
<keyword evidence="3" id="KW-0808">Transferase</keyword>
<evidence type="ECO:0000256" key="1">
    <source>
        <dbReference type="ARBA" id="ARBA00008798"/>
    </source>
</evidence>
<comment type="caution">
    <text evidence="12">The sequence shown here is derived from an EMBL/GenBank/DDBJ whole genome shotgun (WGS) entry which is preliminary data.</text>
</comment>